<gene>
    <name evidence="1" type="ORF">Krac_11380</name>
</gene>
<evidence type="ECO:0000313" key="2">
    <source>
        <dbReference type="Proteomes" id="UP000004508"/>
    </source>
</evidence>
<dbReference type="Gene3D" id="3.40.50.11310">
    <property type="entry name" value="Bacterial phosphonate metabolism protein PhnH"/>
    <property type="match status" value="1"/>
</dbReference>
<keyword evidence="1" id="KW-0456">Lyase</keyword>
<keyword evidence="2" id="KW-1185">Reference proteome</keyword>
<organism evidence="1 2">
    <name type="scientific">Ktedonobacter racemifer DSM 44963</name>
    <dbReference type="NCBI Taxonomy" id="485913"/>
    <lineage>
        <taxon>Bacteria</taxon>
        <taxon>Bacillati</taxon>
        <taxon>Chloroflexota</taxon>
        <taxon>Ktedonobacteria</taxon>
        <taxon>Ktedonobacterales</taxon>
        <taxon>Ktedonobacteraceae</taxon>
        <taxon>Ktedonobacter</taxon>
    </lineage>
</organism>
<dbReference type="InParanoid" id="D6TK50"/>
<dbReference type="RefSeq" id="WP_007906682.1">
    <property type="nucleotide sequence ID" value="NZ_ADVG01000001.1"/>
</dbReference>
<dbReference type="NCBIfam" id="TIGR03292">
    <property type="entry name" value="PhnH_redo"/>
    <property type="match status" value="1"/>
</dbReference>
<evidence type="ECO:0000313" key="1">
    <source>
        <dbReference type="EMBL" id="EFH89807.1"/>
    </source>
</evidence>
<comment type="caution">
    <text evidence="1">The sequence shown here is derived from an EMBL/GenBank/DDBJ whole genome shotgun (WGS) entry which is preliminary data.</text>
</comment>
<dbReference type="OrthoDB" id="154477at2"/>
<dbReference type="Proteomes" id="UP000004508">
    <property type="component" value="Unassembled WGS sequence"/>
</dbReference>
<proteinExistence type="predicted"/>
<name>D6TK50_KTERA</name>
<sequence>MMATAQERQVWNNTRTFRLLLDSLARPGKQNKLPTFAGTFPTYQVGHEVPKQANGFALGAMLSLLDREVSFAIAAQGQWLTPTDALVQWIALCSNSGVAAPEKADFVLFCDDACAELVSRLHVGTLLKPEASATAFLCVDRLVQLSQHVGNEEEAHAEAGALQLTLSGPGIEHTHEVALWGLSQNMYSALQHVRQGYPLGIDLFIVDQEGGCIGLPRTTQISMRKHTKEVQAWPTSR</sequence>
<dbReference type="AlphaFoldDB" id="D6TK50"/>
<protein>
    <submittedName>
        <fullName evidence="1">Phosphonate C-P lyase system protein PhnH</fullName>
    </submittedName>
</protein>
<dbReference type="EMBL" id="ADVG01000001">
    <property type="protein sequence ID" value="EFH89807.1"/>
    <property type="molecule type" value="Genomic_DNA"/>
</dbReference>
<dbReference type="GO" id="GO:0016829">
    <property type="term" value="F:lyase activity"/>
    <property type="evidence" value="ECO:0007669"/>
    <property type="project" value="UniProtKB-KW"/>
</dbReference>
<accession>D6TK50</accession>
<dbReference type="SUPFAM" id="SSF159709">
    <property type="entry name" value="PhnH-like"/>
    <property type="match status" value="1"/>
</dbReference>
<dbReference type="GO" id="GO:0019634">
    <property type="term" value="P:organic phosphonate metabolic process"/>
    <property type="evidence" value="ECO:0007669"/>
    <property type="project" value="InterPro"/>
</dbReference>
<dbReference type="InterPro" id="IPR008772">
    <property type="entry name" value="Phosphonate_metab_PhnH"/>
</dbReference>
<dbReference type="eggNOG" id="COG3625">
    <property type="taxonomic scope" value="Bacteria"/>
</dbReference>
<dbReference type="STRING" id="485913.Krac_11380"/>
<dbReference type="Pfam" id="PF05845">
    <property type="entry name" value="PhnH"/>
    <property type="match status" value="1"/>
</dbReference>
<reference evidence="1 2" key="1">
    <citation type="journal article" date="2011" name="Stand. Genomic Sci.">
        <title>Non-contiguous finished genome sequence and contextual data of the filamentous soil bacterium Ktedonobacter racemifer type strain (SOSP1-21).</title>
        <authorList>
            <person name="Chang Y.J."/>
            <person name="Land M."/>
            <person name="Hauser L."/>
            <person name="Chertkov O."/>
            <person name="Del Rio T.G."/>
            <person name="Nolan M."/>
            <person name="Copeland A."/>
            <person name="Tice H."/>
            <person name="Cheng J.F."/>
            <person name="Lucas S."/>
            <person name="Han C."/>
            <person name="Goodwin L."/>
            <person name="Pitluck S."/>
            <person name="Ivanova N."/>
            <person name="Ovchinikova G."/>
            <person name="Pati A."/>
            <person name="Chen A."/>
            <person name="Palaniappan K."/>
            <person name="Mavromatis K."/>
            <person name="Liolios K."/>
            <person name="Brettin T."/>
            <person name="Fiebig A."/>
            <person name="Rohde M."/>
            <person name="Abt B."/>
            <person name="Goker M."/>
            <person name="Detter J.C."/>
            <person name="Woyke T."/>
            <person name="Bristow J."/>
            <person name="Eisen J.A."/>
            <person name="Markowitz V."/>
            <person name="Hugenholtz P."/>
            <person name="Kyrpides N.C."/>
            <person name="Klenk H.P."/>
            <person name="Lapidus A."/>
        </authorList>
    </citation>
    <scope>NUCLEOTIDE SEQUENCE [LARGE SCALE GENOMIC DNA]</scope>
    <source>
        <strain evidence="2">DSM 44963</strain>
    </source>
</reference>
<dbReference type="InterPro" id="IPR038058">
    <property type="entry name" value="PhnH-like_sp"/>
</dbReference>